<dbReference type="GO" id="GO:0016301">
    <property type="term" value="F:kinase activity"/>
    <property type="evidence" value="ECO:0007669"/>
    <property type="project" value="UniProtKB-KW"/>
</dbReference>
<evidence type="ECO:0000313" key="5">
    <source>
        <dbReference type="Proteomes" id="UP000317550"/>
    </source>
</evidence>
<reference evidence="5" key="1">
    <citation type="submission" date="2019-07" db="EMBL/GenBank/DDBJ databases">
        <title>Chitinimonas sp. nov., isolated from Ny-Alesund, arctica soil.</title>
        <authorList>
            <person name="Xu Q."/>
            <person name="Peng F."/>
        </authorList>
    </citation>
    <scope>NUCLEOTIDE SEQUENCE [LARGE SCALE GENOMIC DNA]</scope>
    <source>
        <strain evidence="5">R3-44</strain>
    </source>
</reference>
<dbReference type="Pfam" id="PF01656">
    <property type="entry name" value="CbiA"/>
    <property type="match status" value="1"/>
</dbReference>
<dbReference type="Gene3D" id="3.40.50.300">
    <property type="entry name" value="P-loop containing nucleotide triphosphate hydrolases"/>
    <property type="match status" value="1"/>
</dbReference>
<proteinExistence type="predicted"/>
<dbReference type="NCBIfam" id="TIGR03029">
    <property type="entry name" value="EpsG"/>
    <property type="match status" value="1"/>
</dbReference>
<dbReference type="InterPro" id="IPR050445">
    <property type="entry name" value="Bact_polysacc_biosynth/exp"/>
</dbReference>
<dbReference type="InterPro" id="IPR005702">
    <property type="entry name" value="Wzc-like_C"/>
</dbReference>
<keyword evidence="4" id="KW-0418">Kinase</keyword>
<sequence>MQKKTAHKSAGRSIGAILADSGRLSLENAERILRLQKEQGKRFGDAAIELGLLTEDDIRFALSRQFDYPYLSAGDNSLSQELVAAYKPFSKTVEQLRALRSQLMLRWFDTESQRKSLAVVSPGHGEGRSFIAANLAIVFSQLGERTLLIDADLRSPRQHMLFKLGNNAGLSDMLAGRVGSQAIVRVPSLLGLSILPAGAVPPNPQELLGRQGFTDVLESLCRHFDVVILDTPAGSEYADTQTLAVRAGAALMVTRKNESTVADVVQLARSLQQSGASLVGSVLNDV</sequence>
<keyword evidence="1" id="KW-0547">Nucleotide-binding</keyword>
<organism evidence="4 5">
    <name type="scientific">Chitinimonas arctica</name>
    <dbReference type="NCBI Taxonomy" id="2594795"/>
    <lineage>
        <taxon>Bacteria</taxon>
        <taxon>Pseudomonadati</taxon>
        <taxon>Pseudomonadota</taxon>
        <taxon>Betaproteobacteria</taxon>
        <taxon>Neisseriales</taxon>
        <taxon>Chitinibacteraceae</taxon>
        <taxon>Chitinimonas</taxon>
    </lineage>
</organism>
<keyword evidence="5" id="KW-1185">Reference proteome</keyword>
<dbReference type="InterPro" id="IPR037257">
    <property type="entry name" value="T2SS_E_N_sf"/>
</dbReference>
<dbReference type="PANTHER" id="PTHR32309:SF31">
    <property type="entry name" value="CAPSULAR EXOPOLYSACCHARIDE FAMILY"/>
    <property type="match status" value="1"/>
</dbReference>
<dbReference type="EMBL" id="CP041730">
    <property type="protein sequence ID" value="QDQ29267.1"/>
    <property type="molecule type" value="Genomic_DNA"/>
</dbReference>
<dbReference type="Gene3D" id="1.10.40.70">
    <property type="match status" value="1"/>
</dbReference>
<dbReference type="NCBIfam" id="TIGR01007">
    <property type="entry name" value="eps_fam"/>
    <property type="match status" value="1"/>
</dbReference>
<dbReference type="KEGG" id="cari:FNU76_10000"/>
<keyword evidence="2" id="KW-0067">ATP-binding</keyword>
<keyword evidence="4" id="KW-0808">Transferase</keyword>
<dbReference type="InterPro" id="IPR002586">
    <property type="entry name" value="CobQ/CobB/MinD/ParA_Nub-bd_dom"/>
</dbReference>
<dbReference type="InterPro" id="IPR017479">
    <property type="entry name" value="Tyr_kinase_chain_length_EpsG"/>
</dbReference>
<accession>A0A516SM75</accession>
<dbReference type="OrthoDB" id="9812433at2"/>
<dbReference type="PANTHER" id="PTHR32309">
    <property type="entry name" value="TYROSINE-PROTEIN KINASE"/>
    <property type="match status" value="1"/>
</dbReference>
<name>A0A516SM75_9NEIS</name>
<protein>
    <submittedName>
        <fullName evidence="4">Chain length determinant protein tyrosine kinase EpsG</fullName>
    </submittedName>
</protein>
<feature type="domain" description="CobQ/CobB/MinD/ParA nucleotide binding" evidence="3">
    <location>
        <begin position="118"/>
        <end position="254"/>
    </location>
</feature>
<dbReference type="CDD" id="cd05387">
    <property type="entry name" value="BY-kinase"/>
    <property type="match status" value="1"/>
</dbReference>
<evidence type="ECO:0000256" key="1">
    <source>
        <dbReference type="ARBA" id="ARBA00022741"/>
    </source>
</evidence>
<dbReference type="SUPFAM" id="SSF52540">
    <property type="entry name" value="P-loop containing nucleoside triphosphate hydrolases"/>
    <property type="match status" value="1"/>
</dbReference>
<gene>
    <name evidence="4" type="primary">epsG</name>
    <name evidence="4" type="ORF">FNU76_10000</name>
</gene>
<evidence type="ECO:0000256" key="2">
    <source>
        <dbReference type="ARBA" id="ARBA00022840"/>
    </source>
</evidence>
<dbReference type="Proteomes" id="UP000317550">
    <property type="component" value="Chromosome"/>
</dbReference>
<dbReference type="InterPro" id="IPR027417">
    <property type="entry name" value="P-loop_NTPase"/>
</dbReference>
<dbReference type="SUPFAM" id="SSF160246">
    <property type="entry name" value="EspE N-terminal domain-like"/>
    <property type="match status" value="1"/>
</dbReference>
<dbReference type="GO" id="GO:0005524">
    <property type="term" value="F:ATP binding"/>
    <property type="evidence" value="ECO:0007669"/>
    <property type="project" value="UniProtKB-KW"/>
</dbReference>
<evidence type="ECO:0000259" key="3">
    <source>
        <dbReference type="Pfam" id="PF01656"/>
    </source>
</evidence>
<evidence type="ECO:0000313" key="4">
    <source>
        <dbReference type="EMBL" id="QDQ29267.1"/>
    </source>
</evidence>
<dbReference type="AlphaFoldDB" id="A0A516SM75"/>